<feature type="transmembrane region" description="Helical" evidence="6">
    <location>
        <begin position="396"/>
        <end position="413"/>
    </location>
</feature>
<dbReference type="InterPro" id="IPR047218">
    <property type="entry name" value="YocR/YhdH-like"/>
</dbReference>
<evidence type="ECO:0000256" key="6">
    <source>
        <dbReference type="SAM" id="Phobius"/>
    </source>
</evidence>
<evidence type="ECO:0000256" key="5">
    <source>
        <dbReference type="ARBA" id="ARBA00023136"/>
    </source>
</evidence>
<evidence type="ECO:0000256" key="2">
    <source>
        <dbReference type="ARBA" id="ARBA00022448"/>
    </source>
</evidence>
<dbReference type="Proteomes" id="UP000295515">
    <property type="component" value="Unassembled WGS sequence"/>
</dbReference>
<dbReference type="RefSeq" id="WP_066444805.1">
    <property type="nucleotide sequence ID" value="NZ_JANKBF010000002.1"/>
</dbReference>
<dbReference type="PROSITE" id="PS50267">
    <property type="entry name" value="NA_NEUROTRAN_SYMP_3"/>
    <property type="match status" value="1"/>
</dbReference>
<dbReference type="PANTHER" id="PTHR42948">
    <property type="entry name" value="TRANSPORTER"/>
    <property type="match status" value="1"/>
</dbReference>
<organism evidence="7 8">
    <name type="scientific">Longibaculum muris</name>
    <dbReference type="NCBI Taxonomy" id="1796628"/>
    <lineage>
        <taxon>Bacteria</taxon>
        <taxon>Bacillati</taxon>
        <taxon>Bacillota</taxon>
        <taxon>Erysipelotrichia</taxon>
        <taxon>Erysipelotrichales</taxon>
        <taxon>Coprobacillaceae</taxon>
        <taxon>Longibaculum</taxon>
    </lineage>
</organism>
<evidence type="ECO:0000256" key="3">
    <source>
        <dbReference type="ARBA" id="ARBA00022692"/>
    </source>
</evidence>
<evidence type="ECO:0000256" key="4">
    <source>
        <dbReference type="ARBA" id="ARBA00022989"/>
    </source>
</evidence>
<dbReference type="GeneID" id="98914201"/>
<accession>A0A4R3ZBT0</accession>
<dbReference type="PANTHER" id="PTHR42948:SF1">
    <property type="entry name" value="TRANSPORTER"/>
    <property type="match status" value="1"/>
</dbReference>
<evidence type="ECO:0000313" key="8">
    <source>
        <dbReference type="Proteomes" id="UP000295515"/>
    </source>
</evidence>
<feature type="transmembrane region" description="Helical" evidence="6">
    <location>
        <begin position="345"/>
        <end position="362"/>
    </location>
</feature>
<dbReference type="Pfam" id="PF00209">
    <property type="entry name" value="SNF"/>
    <property type="match status" value="2"/>
</dbReference>
<keyword evidence="3 6" id="KW-0812">Transmembrane</keyword>
<dbReference type="PRINTS" id="PR00176">
    <property type="entry name" value="NANEUSMPORT"/>
</dbReference>
<dbReference type="EMBL" id="SMCQ01000001">
    <property type="protein sequence ID" value="TCW03077.1"/>
    <property type="molecule type" value="Genomic_DNA"/>
</dbReference>
<feature type="transmembrane region" description="Helical" evidence="6">
    <location>
        <begin position="41"/>
        <end position="65"/>
    </location>
</feature>
<feature type="transmembrane region" description="Helical" evidence="6">
    <location>
        <begin position="251"/>
        <end position="272"/>
    </location>
</feature>
<gene>
    <name evidence="7" type="ORF">EDD60_101384</name>
</gene>
<dbReference type="SUPFAM" id="SSF161070">
    <property type="entry name" value="SNF-like"/>
    <property type="match status" value="1"/>
</dbReference>
<dbReference type="GO" id="GO:0016020">
    <property type="term" value="C:membrane"/>
    <property type="evidence" value="ECO:0007669"/>
    <property type="project" value="UniProtKB-SubCell"/>
</dbReference>
<protein>
    <submittedName>
        <fullName evidence="7">NSS family neurotransmitter:Na+ symporter</fullName>
    </submittedName>
</protein>
<keyword evidence="8" id="KW-1185">Reference proteome</keyword>
<comment type="subcellular location">
    <subcellularLocation>
        <location evidence="1">Membrane</location>
        <topology evidence="1">Multi-pass membrane protein</topology>
    </subcellularLocation>
</comment>
<feature type="transmembrane region" description="Helical" evidence="6">
    <location>
        <begin position="12"/>
        <end position="29"/>
    </location>
</feature>
<dbReference type="NCBIfam" id="NF037979">
    <property type="entry name" value="Na_transp"/>
    <property type="match status" value="1"/>
</dbReference>
<comment type="caution">
    <text evidence="7">The sequence shown here is derived from an EMBL/GenBank/DDBJ whole genome shotgun (WGS) entry which is preliminary data.</text>
</comment>
<dbReference type="InterPro" id="IPR000175">
    <property type="entry name" value="Na/ntran_symport"/>
</dbReference>
<feature type="transmembrane region" description="Helical" evidence="6">
    <location>
        <begin position="144"/>
        <end position="162"/>
    </location>
</feature>
<feature type="transmembrane region" description="Helical" evidence="6">
    <location>
        <begin position="305"/>
        <end position="333"/>
    </location>
</feature>
<evidence type="ECO:0000313" key="7">
    <source>
        <dbReference type="EMBL" id="TCW03077.1"/>
    </source>
</evidence>
<dbReference type="CDD" id="cd10336">
    <property type="entry name" value="SLC6sbd_Tyt1-Like"/>
    <property type="match status" value="1"/>
</dbReference>
<keyword evidence="2" id="KW-0813">Transport</keyword>
<sequence>MKEKRGQWNSRLGFILAAAGSAVGLGNIWKFPGKVGANGGGAFLLTYMIVVAIIGFTVMMAEFAIGRKTHKNAVGAFAMLNKKWKFAGVIGIVALFIILSYYAVVGGWVTKYVITYLTGAQFGNGSNAYATYFTNFITSPVEPILWDLLFLGVCIFIISKGVSAGIEKVSKVLMPGLFVLLIGIAIRSVTFPGADEGLRFMFTFRLEDLTSDMIVAAVGQAFFSLSVGMGILITYGSYLDKETDMVNSAKWICILDTFVAILAALAIIPSVFVTVGPDGLGMGGGFAFVALPHVFETLPGGIGHIFGLIFFVLLLLAALTSALSILESLVACVSEEFHISRKKSMAIMVIPLTLLSCGYSLSQLSTRGINLPWFDFSNGFQMLAMNAVMEKLTDNVLIPLGALAFCIFVGWVWKPQNAIAEIEQEGVTFPLKKAWSFSIRYIAPIAIIVILYFTVVKGIVLS</sequence>
<keyword evidence="5 6" id="KW-0472">Membrane</keyword>
<proteinExistence type="predicted"/>
<feature type="transmembrane region" description="Helical" evidence="6">
    <location>
        <begin position="174"/>
        <end position="194"/>
    </location>
</feature>
<name>A0A4R3ZBT0_9FIRM</name>
<feature type="transmembrane region" description="Helical" evidence="6">
    <location>
        <begin position="214"/>
        <end position="239"/>
    </location>
</feature>
<feature type="transmembrane region" description="Helical" evidence="6">
    <location>
        <begin position="441"/>
        <end position="460"/>
    </location>
</feature>
<dbReference type="InterPro" id="IPR037272">
    <property type="entry name" value="SNS_sf"/>
</dbReference>
<dbReference type="AlphaFoldDB" id="A0A4R3ZBT0"/>
<feature type="transmembrane region" description="Helical" evidence="6">
    <location>
        <begin position="86"/>
        <end position="109"/>
    </location>
</feature>
<evidence type="ECO:0000256" key="1">
    <source>
        <dbReference type="ARBA" id="ARBA00004141"/>
    </source>
</evidence>
<keyword evidence="4 6" id="KW-1133">Transmembrane helix</keyword>
<reference evidence="7 8" key="1">
    <citation type="submission" date="2019-03" db="EMBL/GenBank/DDBJ databases">
        <title>Genomic Encyclopedia of Type Strains, Phase IV (KMG-IV): sequencing the most valuable type-strain genomes for metagenomic binning, comparative biology and taxonomic classification.</title>
        <authorList>
            <person name="Goeker M."/>
        </authorList>
    </citation>
    <scope>NUCLEOTIDE SEQUENCE [LARGE SCALE GENOMIC DNA]</scope>
    <source>
        <strain evidence="7 8">DSM 29487</strain>
    </source>
</reference>